<proteinExistence type="predicted"/>
<reference evidence="1 2" key="1">
    <citation type="journal article" date="2022" name="bioRxiv">
        <title>Genomics of Preaxostyla Flagellates Illuminates Evolutionary Transitions and the Path Towards Mitochondrial Loss.</title>
        <authorList>
            <person name="Novak L.V.F."/>
            <person name="Treitli S.C."/>
            <person name="Pyrih J."/>
            <person name="Halakuc P."/>
            <person name="Pipaliya S.V."/>
            <person name="Vacek V."/>
            <person name="Brzon O."/>
            <person name="Soukal P."/>
            <person name="Eme L."/>
            <person name="Dacks J.B."/>
            <person name="Karnkowska A."/>
            <person name="Elias M."/>
            <person name="Hampl V."/>
        </authorList>
    </citation>
    <scope>NUCLEOTIDE SEQUENCE [LARGE SCALE GENOMIC DNA]</scope>
    <source>
        <strain evidence="1">NAU3</strain>
        <tissue evidence="1">Gut</tissue>
    </source>
</reference>
<organism evidence="1 2">
    <name type="scientific">Blattamonas nauphoetae</name>
    <dbReference type="NCBI Taxonomy" id="2049346"/>
    <lineage>
        <taxon>Eukaryota</taxon>
        <taxon>Metamonada</taxon>
        <taxon>Preaxostyla</taxon>
        <taxon>Oxymonadida</taxon>
        <taxon>Blattamonas</taxon>
    </lineage>
</organism>
<accession>A0ABQ9XA23</accession>
<comment type="caution">
    <text evidence="1">The sequence shown here is derived from an EMBL/GenBank/DDBJ whole genome shotgun (WGS) entry which is preliminary data.</text>
</comment>
<name>A0ABQ9XA23_9EUKA</name>
<evidence type="ECO:0000313" key="1">
    <source>
        <dbReference type="EMBL" id="KAK2947709.1"/>
    </source>
</evidence>
<keyword evidence="2" id="KW-1185">Reference proteome</keyword>
<protein>
    <submittedName>
        <fullName evidence="1">Uncharacterized protein</fullName>
    </submittedName>
</protein>
<dbReference type="EMBL" id="JARBJD010000193">
    <property type="protein sequence ID" value="KAK2947709.1"/>
    <property type="molecule type" value="Genomic_DNA"/>
</dbReference>
<evidence type="ECO:0000313" key="2">
    <source>
        <dbReference type="Proteomes" id="UP001281761"/>
    </source>
</evidence>
<gene>
    <name evidence="1" type="ORF">BLNAU_17379</name>
</gene>
<sequence>MHARRLLAVVNFHTSIVFYLPRPPQNPISRIYRSFVPSASTDSSSELVPFAGRLCSTLAELVSEMKSLFTESSPSDGTISALSATLPDEAPLLSENAVLEVLYEELSLVNSLLSDMDNNFEDILIKCDFVPLLKSTIITCLDLLEQQKSESDCQPSDRTHMLVNILNWSWDCASESICDSLESLCPVVESTFSDVQELCSLLVRTCCHFSSTNFSHLDMIINIGAYTPHLIPRLLEGNLVERVIETSKPMAVQTTHGSFHLDLIWVIVNLIWDPRFSIQNKEEQKRIRILQFERLLKPAKQYLQFILQREEFIPKDDTSDEDLPSIITDLLERTQLLERALFEDGEIVETGREEWEVGWLVEKTNENYLGERLEMIRLDDVRMKKRENARWKKRVERHREAGHEDAMEGWLMRRDEDTRSEIVEYIECVSAESGMNNGM</sequence>
<dbReference type="Proteomes" id="UP001281761">
    <property type="component" value="Unassembled WGS sequence"/>
</dbReference>